<dbReference type="NCBIfam" id="NF001299">
    <property type="entry name" value="PRK00241.1"/>
    <property type="match status" value="1"/>
</dbReference>
<keyword evidence="5" id="KW-0479">Metal-binding</keyword>
<dbReference type="PROSITE" id="PS00893">
    <property type="entry name" value="NUDIX_BOX"/>
    <property type="match status" value="1"/>
</dbReference>
<dbReference type="InterPro" id="IPR000086">
    <property type="entry name" value="NUDIX_hydrolase_dom"/>
</dbReference>
<dbReference type="GO" id="GO:0035529">
    <property type="term" value="F:NADH pyrophosphatase activity"/>
    <property type="evidence" value="ECO:0007669"/>
    <property type="project" value="TreeGrafter"/>
</dbReference>
<dbReference type="PANTHER" id="PTHR42904:SF6">
    <property type="entry name" value="NAD-CAPPED RNA HYDROLASE NUDT12"/>
    <property type="match status" value="1"/>
</dbReference>
<keyword evidence="6" id="KW-0378">Hydrolase</keyword>
<dbReference type="GO" id="GO:0005829">
    <property type="term" value="C:cytosol"/>
    <property type="evidence" value="ECO:0007669"/>
    <property type="project" value="TreeGrafter"/>
</dbReference>
<evidence type="ECO:0000313" key="11">
    <source>
        <dbReference type="EMBL" id="PZO79809.1"/>
    </source>
</evidence>
<dbReference type="InterPro" id="IPR049734">
    <property type="entry name" value="NudC-like_C"/>
</dbReference>
<keyword evidence="8" id="KW-0520">NAD</keyword>
<keyword evidence="7" id="KW-0460">Magnesium</keyword>
<comment type="cofactor">
    <cofactor evidence="2">
        <name>Zn(2+)</name>
        <dbReference type="ChEBI" id="CHEBI:29105"/>
    </cofactor>
</comment>
<dbReference type="Proteomes" id="UP000248614">
    <property type="component" value="Unassembled WGS sequence"/>
</dbReference>
<evidence type="ECO:0000256" key="6">
    <source>
        <dbReference type="ARBA" id="ARBA00022801"/>
    </source>
</evidence>
<comment type="similarity">
    <text evidence="3">Belongs to the Nudix hydrolase family. NudC subfamily.</text>
</comment>
<dbReference type="AlphaFoldDB" id="A0A2W4ZIG9"/>
<dbReference type="EC" id="3.6.1.22" evidence="4"/>
<dbReference type="InterPro" id="IPR020084">
    <property type="entry name" value="NUDIX_hydrolase_CS"/>
</dbReference>
<evidence type="ECO:0000256" key="1">
    <source>
        <dbReference type="ARBA" id="ARBA00001946"/>
    </source>
</evidence>
<name>A0A2W4ZIG9_9SPHN</name>
<dbReference type="InterPro" id="IPR015376">
    <property type="entry name" value="Znr_NADH_PPase"/>
</dbReference>
<feature type="domain" description="Nudix hydrolase" evidence="10">
    <location>
        <begin position="148"/>
        <end position="272"/>
    </location>
</feature>
<dbReference type="GO" id="GO:0019677">
    <property type="term" value="P:NAD+ catabolic process"/>
    <property type="evidence" value="ECO:0007669"/>
    <property type="project" value="TreeGrafter"/>
</dbReference>
<dbReference type="InterPro" id="IPR015797">
    <property type="entry name" value="NUDIX_hydrolase-like_dom_sf"/>
</dbReference>
<evidence type="ECO:0000256" key="7">
    <source>
        <dbReference type="ARBA" id="ARBA00022842"/>
    </source>
</evidence>
<dbReference type="Gene3D" id="3.90.79.10">
    <property type="entry name" value="Nucleoside Triphosphate Pyrophosphohydrolase"/>
    <property type="match status" value="1"/>
</dbReference>
<dbReference type="SUPFAM" id="SSF55811">
    <property type="entry name" value="Nudix"/>
    <property type="match status" value="1"/>
</dbReference>
<comment type="caution">
    <text evidence="11">The sequence shown here is derived from an EMBL/GenBank/DDBJ whole genome shotgun (WGS) entry which is preliminary data.</text>
</comment>
<dbReference type="GO" id="GO:0046872">
    <property type="term" value="F:metal ion binding"/>
    <property type="evidence" value="ECO:0007669"/>
    <property type="project" value="UniProtKB-KW"/>
</dbReference>
<comment type="cofactor">
    <cofactor evidence="1">
        <name>Mg(2+)</name>
        <dbReference type="ChEBI" id="CHEBI:18420"/>
    </cofactor>
</comment>
<dbReference type="InterPro" id="IPR050241">
    <property type="entry name" value="NAD-cap_RNA_hydrolase_NudC"/>
</dbReference>
<dbReference type="GO" id="GO:0006742">
    <property type="term" value="P:NADP+ catabolic process"/>
    <property type="evidence" value="ECO:0007669"/>
    <property type="project" value="TreeGrafter"/>
</dbReference>
<dbReference type="Pfam" id="PF00293">
    <property type="entry name" value="NUDIX"/>
    <property type="match status" value="1"/>
</dbReference>
<gene>
    <name evidence="11" type="ORF">DI632_04100</name>
</gene>
<reference evidence="11 12" key="1">
    <citation type="submission" date="2017-08" db="EMBL/GenBank/DDBJ databases">
        <title>Infants hospitalized years apart are colonized by the same room-sourced microbial strains.</title>
        <authorList>
            <person name="Brooks B."/>
            <person name="Olm M.R."/>
            <person name="Firek B.A."/>
            <person name="Baker R."/>
            <person name="Thomas B.C."/>
            <person name="Morowitz M.J."/>
            <person name="Banfield J.F."/>
        </authorList>
    </citation>
    <scope>NUCLEOTIDE SEQUENCE [LARGE SCALE GENOMIC DNA]</scope>
    <source>
        <strain evidence="11">S2_018_000_R3_110</strain>
    </source>
</reference>
<evidence type="ECO:0000256" key="8">
    <source>
        <dbReference type="ARBA" id="ARBA00023027"/>
    </source>
</evidence>
<dbReference type="EMBL" id="QFNF01000006">
    <property type="protein sequence ID" value="PZO79809.1"/>
    <property type="molecule type" value="Genomic_DNA"/>
</dbReference>
<dbReference type="Gene3D" id="3.90.79.20">
    <property type="match status" value="1"/>
</dbReference>
<dbReference type="Pfam" id="PF09297">
    <property type="entry name" value="Zn_ribbon_NUD"/>
    <property type="match status" value="1"/>
</dbReference>
<evidence type="ECO:0000313" key="12">
    <source>
        <dbReference type="Proteomes" id="UP000248614"/>
    </source>
</evidence>
<evidence type="ECO:0000259" key="10">
    <source>
        <dbReference type="PROSITE" id="PS51462"/>
    </source>
</evidence>
<evidence type="ECO:0000256" key="9">
    <source>
        <dbReference type="ARBA" id="ARBA00023679"/>
    </source>
</evidence>
<dbReference type="PROSITE" id="PS51462">
    <property type="entry name" value="NUDIX"/>
    <property type="match status" value="1"/>
</dbReference>
<evidence type="ECO:0000256" key="2">
    <source>
        <dbReference type="ARBA" id="ARBA00001947"/>
    </source>
</evidence>
<accession>A0A2W4ZIG9</accession>
<proteinExistence type="inferred from homology"/>
<dbReference type="Pfam" id="PF09296">
    <property type="entry name" value="NUDIX-like"/>
    <property type="match status" value="1"/>
</dbReference>
<comment type="catalytic activity">
    <reaction evidence="9">
        <text>a 5'-end NAD(+)-phospho-ribonucleoside in mRNA + H2O = a 5'-end phospho-adenosine-phospho-ribonucleoside in mRNA + beta-nicotinamide D-ribonucleotide + 2 H(+)</text>
        <dbReference type="Rhea" id="RHEA:60876"/>
        <dbReference type="Rhea" id="RHEA-COMP:15698"/>
        <dbReference type="Rhea" id="RHEA-COMP:15719"/>
        <dbReference type="ChEBI" id="CHEBI:14649"/>
        <dbReference type="ChEBI" id="CHEBI:15377"/>
        <dbReference type="ChEBI" id="CHEBI:15378"/>
        <dbReference type="ChEBI" id="CHEBI:144029"/>
        <dbReference type="ChEBI" id="CHEBI:144051"/>
    </reaction>
    <physiologicalReaction direction="left-to-right" evidence="9">
        <dbReference type="Rhea" id="RHEA:60877"/>
    </physiologicalReaction>
</comment>
<evidence type="ECO:0000256" key="4">
    <source>
        <dbReference type="ARBA" id="ARBA00012381"/>
    </source>
</evidence>
<evidence type="ECO:0000256" key="3">
    <source>
        <dbReference type="ARBA" id="ARBA00009595"/>
    </source>
</evidence>
<organism evidence="11 12">
    <name type="scientific">Sphingomonas hengshuiensis</name>
    <dbReference type="NCBI Taxonomy" id="1609977"/>
    <lineage>
        <taxon>Bacteria</taxon>
        <taxon>Pseudomonadati</taxon>
        <taxon>Pseudomonadota</taxon>
        <taxon>Alphaproteobacteria</taxon>
        <taxon>Sphingomonadales</taxon>
        <taxon>Sphingomonadaceae</taxon>
        <taxon>Sphingomonas</taxon>
    </lineage>
</organism>
<protein>
    <recommendedName>
        <fullName evidence="4">NAD(+) diphosphatase</fullName>
        <ecNumber evidence="4">3.6.1.22</ecNumber>
    </recommendedName>
</protein>
<evidence type="ECO:0000256" key="5">
    <source>
        <dbReference type="ARBA" id="ARBA00022723"/>
    </source>
</evidence>
<dbReference type="InterPro" id="IPR015375">
    <property type="entry name" value="NADH_PPase-like_N"/>
</dbReference>
<sequence length="285" mass="30050">MIGFTGAALVRADHERDDPAAFARALADPAARLLLLTGLEPPVGADGSLALAAMDPARDDALLLGYLDGAPLFAIGDGVATAPAMRSPTLMTALAAMPTADVALYGVARSLIDWHARHRFCARCGTPSVAGRAGWARSCPACGALHFPRTDPVVIMAIEHGDRVLLGRQPSWPAGRYSALAGFIEVGESIEEAVAREVMEEAGVRVGTVRYVASQPWPFPSQLMIACIADAEDDTLRIDTTELEDAFWATRDEVRAALAGETGRFIAPPAHAIARSLLVAWVSGS</sequence>
<dbReference type="PANTHER" id="PTHR42904">
    <property type="entry name" value="NUDIX HYDROLASE, NUDC SUBFAMILY"/>
    <property type="match status" value="1"/>
</dbReference>
<dbReference type="CDD" id="cd03429">
    <property type="entry name" value="NUDIX_NADH_pyrophosphatase_Nudt13"/>
    <property type="match status" value="1"/>
</dbReference>